<organism evidence="1">
    <name type="scientific">marine sediment metagenome</name>
    <dbReference type="NCBI Taxonomy" id="412755"/>
    <lineage>
        <taxon>unclassified sequences</taxon>
        <taxon>metagenomes</taxon>
        <taxon>ecological metagenomes</taxon>
    </lineage>
</organism>
<accession>A0A0F9B4J1</accession>
<gene>
    <name evidence="1" type="ORF">LCGC14_2772020</name>
</gene>
<proteinExistence type="predicted"/>
<evidence type="ECO:0000313" key="1">
    <source>
        <dbReference type="EMBL" id="KKK85564.1"/>
    </source>
</evidence>
<dbReference type="EMBL" id="LAZR01051250">
    <property type="protein sequence ID" value="KKK85564.1"/>
    <property type="molecule type" value="Genomic_DNA"/>
</dbReference>
<comment type="caution">
    <text evidence="1">The sequence shown here is derived from an EMBL/GenBank/DDBJ whole genome shotgun (WGS) entry which is preliminary data.</text>
</comment>
<name>A0A0F9B4J1_9ZZZZ</name>
<reference evidence="1" key="1">
    <citation type="journal article" date="2015" name="Nature">
        <title>Complex archaea that bridge the gap between prokaryotes and eukaryotes.</title>
        <authorList>
            <person name="Spang A."/>
            <person name="Saw J.H."/>
            <person name="Jorgensen S.L."/>
            <person name="Zaremba-Niedzwiedzka K."/>
            <person name="Martijn J."/>
            <person name="Lind A.E."/>
            <person name="van Eijk R."/>
            <person name="Schleper C."/>
            <person name="Guy L."/>
            <person name="Ettema T.J."/>
        </authorList>
    </citation>
    <scope>NUCLEOTIDE SEQUENCE</scope>
</reference>
<protein>
    <submittedName>
        <fullName evidence="1">Uncharacterized protein</fullName>
    </submittedName>
</protein>
<dbReference type="AlphaFoldDB" id="A0A0F9B4J1"/>
<sequence length="149" mass="16507">MVVLEGRLMLVKAFVVSFAILLLACSQTEAQPETEIIRIPVITEVVKEVPVITEVIKEVPVVTEVEVIVEVPVAPPNCPPASAVDWLINGLEEARAMHQAWADFLLNNPAEEGSMLEKAVGNRDSQFSIVEMYDRRLNITRQLQQACAQ</sequence>
<dbReference type="PROSITE" id="PS51257">
    <property type="entry name" value="PROKAR_LIPOPROTEIN"/>
    <property type="match status" value="1"/>
</dbReference>